<sequence length="96" mass="11240">MGESEQVGEEQFEQHFEETMEIFPKVYHVKQLDEEELEMDKRIVKCSFRLNSKETIVKTPSSTRRAKAKSIKCQSNVGTLSDCLPYKCWSTLKLFM</sequence>
<gene>
    <name evidence="1" type="ORF">FF38_13052</name>
</gene>
<reference evidence="1 2" key="1">
    <citation type="journal article" date="2015" name="Nat. Commun.">
        <title>Lucilia cuprina genome unlocks parasitic fly biology to underpin future interventions.</title>
        <authorList>
            <person name="Anstead C.A."/>
            <person name="Korhonen P.K."/>
            <person name="Young N.D."/>
            <person name="Hall R.S."/>
            <person name="Jex A.R."/>
            <person name="Murali S.C."/>
            <person name="Hughes D.S."/>
            <person name="Lee S.F."/>
            <person name="Perry T."/>
            <person name="Stroehlein A.J."/>
            <person name="Ansell B.R."/>
            <person name="Breugelmans B."/>
            <person name="Hofmann A."/>
            <person name="Qu J."/>
            <person name="Dugan S."/>
            <person name="Lee S.L."/>
            <person name="Chao H."/>
            <person name="Dinh H."/>
            <person name="Han Y."/>
            <person name="Doddapaneni H.V."/>
            <person name="Worley K.C."/>
            <person name="Muzny D.M."/>
            <person name="Ioannidis P."/>
            <person name="Waterhouse R.M."/>
            <person name="Zdobnov E.M."/>
            <person name="James P.J."/>
            <person name="Bagnall N.H."/>
            <person name="Kotze A.C."/>
            <person name="Gibbs R.A."/>
            <person name="Richards S."/>
            <person name="Batterham P."/>
            <person name="Gasser R.B."/>
        </authorList>
    </citation>
    <scope>NUCLEOTIDE SEQUENCE [LARGE SCALE GENOMIC DNA]</scope>
    <source>
        <strain evidence="1 2">LS</strain>
        <tissue evidence="1">Full body</tissue>
    </source>
</reference>
<evidence type="ECO:0000313" key="2">
    <source>
        <dbReference type="Proteomes" id="UP000037069"/>
    </source>
</evidence>
<dbReference type="Proteomes" id="UP000037069">
    <property type="component" value="Unassembled WGS sequence"/>
</dbReference>
<dbReference type="EMBL" id="JRES01001691">
    <property type="protein sequence ID" value="KNC20956.1"/>
    <property type="molecule type" value="Genomic_DNA"/>
</dbReference>
<evidence type="ECO:0000313" key="1">
    <source>
        <dbReference type="EMBL" id="KNC20956.1"/>
    </source>
</evidence>
<dbReference type="AlphaFoldDB" id="A0A0L0BLN2"/>
<name>A0A0L0BLN2_LUCCU</name>
<comment type="caution">
    <text evidence="1">The sequence shown here is derived from an EMBL/GenBank/DDBJ whole genome shotgun (WGS) entry which is preliminary data.</text>
</comment>
<accession>A0A0L0BLN2</accession>
<proteinExistence type="predicted"/>
<protein>
    <submittedName>
        <fullName evidence="1">Uncharacterized protein</fullName>
    </submittedName>
</protein>
<dbReference type="OrthoDB" id="9996895at2759"/>
<keyword evidence="2" id="KW-1185">Reference proteome</keyword>
<organism evidence="1 2">
    <name type="scientific">Lucilia cuprina</name>
    <name type="common">Green bottle fly</name>
    <name type="synonym">Australian sheep blowfly</name>
    <dbReference type="NCBI Taxonomy" id="7375"/>
    <lineage>
        <taxon>Eukaryota</taxon>
        <taxon>Metazoa</taxon>
        <taxon>Ecdysozoa</taxon>
        <taxon>Arthropoda</taxon>
        <taxon>Hexapoda</taxon>
        <taxon>Insecta</taxon>
        <taxon>Pterygota</taxon>
        <taxon>Neoptera</taxon>
        <taxon>Endopterygota</taxon>
        <taxon>Diptera</taxon>
        <taxon>Brachycera</taxon>
        <taxon>Muscomorpha</taxon>
        <taxon>Oestroidea</taxon>
        <taxon>Calliphoridae</taxon>
        <taxon>Luciliinae</taxon>
        <taxon>Lucilia</taxon>
    </lineage>
</organism>